<evidence type="ECO:0000313" key="3">
    <source>
        <dbReference type="EMBL" id="ACR10806.1"/>
    </source>
</evidence>
<keyword evidence="2" id="KW-0812">Transmembrane</keyword>
<dbReference type="eggNOG" id="COG2211">
    <property type="taxonomic scope" value="Bacteria"/>
</dbReference>
<comment type="similarity">
    <text evidence="1">Belongs to the sodium:galactoside symporter (TC 2.A.2) family.</text>
</comment>
<dbReference type="InterPro" id="IPR001927">
    <property type="entry name" value="Na/Gal_symport"/>
</dbReference>
<evidence type="ECO:0000256" key="1">
    <source>
        <dbReference type="ARBA" id="ARBA00009617"/>
    </source>
</evidence>
<dbReference type="NCBIfam" id="TIGR00792">
    <property type="entry name" value="gph"/>
    <property type="match status" value="1"/>
</dbReference>
<feature type="transmembrane region" description="Helical" evidence="2">
    <location>
        <begin position="239"/>
        <end position="264"/>
    </location>
</feature>
<organism evidence="3 4">
    <name type="scientific">Teredinibacter turnerae (strain ATCC 39867 / T7901)</name>
    <dbReference type="NCBI Taxonomy" id="377629"/>
    <lineage>
        <taxon>Bacteria</taxon>
        <taxon>Pseudomonadati</taxon>
        <taxon>Pseudomonadota</taxon>
        <taxon>Gammaproteobacteria</taxon>
        <taxon>Cellvibrionales</taxon>
        <taxon>Cellvibrionaceae</taxon>
        <taxon>Teredinibacter</taxon>
    </lineage>
</organism>
<dbReference type="InterPro" id="IPR036259">
    <property type="entry name" value="MFS_trans_sf"/>
</dbReference>
<dbReference type="Gene3D" id="1.20.1250.20">
    <property type="entry name" value="MFS general substrate transporter like domains"/>
    <property type="match status" value="2"/>
</dbReference>
<dbReference type="GO" id="GO:0005886">
    <property type="term" value="C:plasma membrane"/>
    <property type="evidence" value="ECO:0007669"/>
    <property type="project" value="TreeGrafter"/>
</dbReference>
<feature type="transmembrane region" description="Helical" evidence="2">
    <location>
        <begin position="30"/>
        <end position="59"/>
    </location>
</feature>
<dbReference type="GO" id="GO:0015293">
    <property type="term" value="F:symporter activity"/>
    <property type="evidence" value="ECO:0007669"/>
    <property type="project" value="InterPro"/>
</dbReference>
<dbReference type="HOGENOM" id="CLU_027408_0_2_6"/>
<feature type="transmembrane region" description="Helical" evidence="2">
    <location>
        <begin position="316"/>
        <end position="333"/>
    </location>
</feature>
<keyword evidence="2" id="KW-0472">Membrane</keyword>
<feature type="transmembrane region" description="Helical" evidence="2">
    <location>
        <begin position="190"/>
        <end position="208"/>
    </location>
</feature>
<dbReference type="AlphaFoldDB" id="C5BML2"/>
<dbReference type="CDD" id="cd17332">
    <property type="entry name" value="MFS_MelB_like"/>
    <property type="match status" value="1"/>
</dbReference>
<dbReference type="InterPro" id="IPR039672">
    <property type="entry name" value="MFS_2"/>
</dbReference>
<dbReference type="GO" id="GO:0008643">
    <property type="term" value="P:carbohydrate transport"/>
    <property type="evidence" value="ECO:0007669"/>
    <property type="project" value="InterPro"/>
</dbReference>
<reference evidence="3 4" key="1">
    <citation type="journal article" date="2009" name="PLoS ONE">
        <title>The complete genome of Teredinibacter turnerae T7901: an intracellular endosymbiont of marine wood-boring bivalves (shipworms).</title>
        <authorList>
            <person name="Yang J.C."/>
            <person name="Madupu R."/>
            <person name="Durkin A.S."/>
            <person name="Ekborg N.A."/>
            <person name="Pedamallu C.S."/>
            <person name="Hostetler J.B."/>
            <person name="Radune D."/>
            <person name="Toms B.S."/>
            <person name="Henrissat B."/>
            <person name="Coutinho P.M."/>
            <person name="Schwarz S."/>
            <person name="Field L."/>
            <person name="Trindade-Silva A.E."/>
            <person name="Soares C.A.G."/>
            <person name="Elshahawi S."/>
            <person name="Hanora A."/>
            <person name="Schmidt E.W."/>
            <person name="Haygood M.G."/>
            <person name="Posfai J."/>
            <person name="Benner J."/>
            <person name="Madinger C."/>
            <person name="Nove J."/>
            <person name="Anton B."/>
            <person name="Chaudhary K."/>
            <person name="Foster J."/>
            <person name="Holman A."/>
            <person name="Kumar S."/>
            <person name="Lessard P.A."/>
            <person name="Luyten Y.A."/>
            <person name="Slatko B."/>
            <person name="Wood N."/>
            <person name="Wu B."/>
            <person name="Teplitski M."/>
            <person name="Mougous J.D."/>
            <person name="Ward N."/>
            <person name="Eisen J.A."/>
            <person name="Badger J.H."/>
            <person name="Distel D.L."/>
        </authorList>
    </citation>
    <scope>NUCLEOTIDE SEQUENCE [LARGE SCALE GENOMIC DNA]</scope>
    <source>
        <strain evidence="4">ATCC 39867 / T7901</strain>
    </source>
</reference>
<sequence>MPNYNKDTTQTIPFHEKFGYGLGDFASNLFWMPFVLFGTYFYTDVFGISALSVGIMLLVTRIWDVVNDPVMGIIADRTPAKEGVGKYRPYLFWFAIPFGLIGAIAFFTPDLSPSGKLAYAWVTYVAFGMIYTVINIPYSALMSVMSREPAERNSTSFFRMIGAQSAGLLVSSSLMTFVGELGDGDIQRGFFLTMVIFSVIAVISFILTGKMTRERIHPAPKPKGMLAKDMRYIFTNIPWWILFFVAFFTIAAFTIRFGVAAYYFKYYADPVAVEAWNIGFIEGGAISAFFTFGTIASLLGVVCFSFFAKTIDKKKMYFSLIIISGLVSAYFYYIPNTEITTIIITQAVFSFLTGPTAAILFAMYTDIAAYIKLQTGSDSSALVMSAGSLSQKFGWAVGGSVTGILLGLAGYQPDQVQPENIREIMSIMMSWAPMAACLLGALAMLAYPLDDKKMRAITDELAAQEQ</sequence>
<keyword evidence="4" id="KW-1185">Reference proteome</keyword>
<feature type="transmembrane region" description="Helical" evidence="2">
    <location>
        <begin position="121"/>
        <end position="145"/>
    </location>
</feature>
<dbReference type="Pfam" id="PF13347">
    <property type="entry name" value="MFS_2"/>
    <property type="match status" value="1"/>
</dbReference>
<dbReference type="PANTHER" id="PTHR11328:SF24">
    <property type="entry name" value="MAJOR FACILITATOR SUPERFAMILY (MFS) PROFILE DOMAIN-CONTAINING PROTEIN"/>
    <property type="match status" value="1"/>
</dbReference>
<accession>C5BML2</accession>
<feature type="transmembrane region" description="Helical" evidence="2">
    <location>
        <begin position="90"/>
        <end position="109"/>
    </location>
</feature>
<dbReference type="KEGG" id="ttu:TERTU_2765"/>
<dbReference type="EMBL" id="CP001614">
    <property type="protein sequence ID" value="ACR10806.1"/>
    <property type="molecule type" value="Genomic_DNA"/>
</dbReference>
<feature type="transmembrane region" description="Helical" evidence="2">
    <location>
        <begin position="339"/>
        <end position="364"/>
    </location>
</feature>
<protein>
    <submittedName>
        <fullName evidence="3">Sugar transporter</fullName>
    </submittedName>
</protein>
<gene>
    <name evidence="3" type="ordered locus">TERTU_2765</name>
</gene>
<dbReference type="GO" id="GO:0006814">
    <property type="term" value="P:sodium ion transport"/>
    <property type="evidence" value="ECO:0007669"/>
    <property type="project" value="InterPro"/>
</dbReference>
<dbReference type="STRING" id="377629.TERTU_2765"/>
<evidence type="ECO:0000256" key="2">
    <source>
        <dbReference type="SAM" id="Phobius"/>
    </source>
</evidence>
<proteinExistence type="inferred from homology"/>
<feature type="transmembrane region" description="Helical" evidence="2">
    <location>
        <begin position="284"/>
        <end position="307"/>
    </location>
</feature>
<feature type="transmembrane region" description="Helical" evidence="2">
    <location>
        <begin position="157"/>
        <end position="178"/>
    </location>
</feature>
<feature type="transmembrane region" description="Helical" evidence="2">
    <location>
        <begin position="424"/>
        <end position="447"/>
    </location>
</feature>
<dbReference type="Proteomes" id="UP000009080">
    <property type="component" value="Chromosome"/>
</dbReference>
<keyword evidence="3" id="KW-0762">Sugar transport</keyword>
<name>C5BML2_TERTT</name>
<dbReference type="SUPFAM" id="SSF103473">
    <property type="entry name" value="MFS general substrate transporter"/>
    <property type="match status" value="1"/>
</dbReference>
<dbReference type="RefSeq" id="WP_015816918.1">
    <property type="nucleotide sequence ID" value="NC_012997.1"/>
</dbReference>
<keyword evidence="2" id="KW-1133">Transmembrane helix</keyword>
<feature type="transmembrane region" description="Helical" evidence="2">
    <location>
        <begin position="393"/>
        <end position="412"/>
    </location>
</feature>
<evidence type="ECO:0000313" key="4">
    <source>
        <dbReference type="Proteomes" id="UP000009080"/>
    </source>
</evidence>
<dbReference type="PANTHER" id="PTHR11328">
    <property type="entry name" value="MAJOR FACILITATOR SUPERFAMILY DOMAIN-CONTAINING PROTEIN"/>
    <property type="match status" value="1"/>
</dbReference>
<dbReference type="OrthoDB" id="181905at2"/>
<keyword evidence="3" id="KW-0813">Transport</keyword>